<dbReference type="InterPro" id="IPR024320">
    <property type="entry name" value="LPG_synthase_C"/>
</dbReference>
<proteinExistence type="predicted"/>
<dbReference type="Gene3D" id="3.40.630.30">
    <property type="match status" value="1"/>
</dbReference>
<reference evidence="2" key="2">
    <citation type="submission" date="2022-06" db="EMBL/GenBank/DDBJ databases">
        <title>Thermospira aquatica gen. nov., sp. nov.</title>
        <authorList>
            <person name="Ben Ali Gam Z."/>
            <person name="Labat M."/>
        </authorList>
    </citation>
    <scope>NUCLEOTIDE SEQUENCE</scope>
    <source>
        <strain evidence="2">F1F22</strain>
    </source>
</reference>
<evidence type="ECO:0000313" key="3">
    <source>
        <dbReference type="Proteomes" id="UP001056539"/>
    </source>
</evidence>
<dbReference type="PANTHER" id="PTHR41373:SF1">
    <property type="entry name" value="PHOSPHATIDYLGLYCEROL LYSYLTRANSFERASE C-TERMINAL DOMAIN-CONTAINING PROTEIN"/>
    <property type="match status" value="1"/>
</dbReference>
<dbReference type="PIRSF" id="PIRSF018688">
    <property type="entry name" value="UCP018688"/>
    <property type="match status" value="1"/>
</dbReference>
<dbReference type="Proteomes" id="UP001056539">
    <property type="component" value="Chromosome"/>
</dbReference>
<dbReference type="Pfam" id="PF09924">
    <property type="entry name" value="LPG_synthase_C"/>
    <property type="match status" value="1"/>
</dbReference>
<accession>A0AAX3BDK5</accession>
<dbReference type="SUPFAM" id="SSF55729">
    <property type="entry name" value="Acyl-CoA N-acyltransferases (Nat)"/>
    <property type="match status" value="2"/>
</dbReference>
<dbReference type="KEGG" id="taqu:KDW03_11740"/>
<name>A0AAX3BDK5_9SPIR</name>
<sequence length="289" mass="34214">MSWSSFTKEDKILFDRWFRQMQPKISEFTFTNLFIWQKAQNIRWQPYKEGALLIREENGETVLLPPVGFQDCEQIFKEVIEIAHSENIMAIVRIPEWAKRFLPHHGVLHPQREHFDYIYKASQLAELKGWRLDGKRAFVRKFIQNYPNWKFIPFTANYLEGCKKLLDHWLAEKQEIPGVREEYEATLLLLDCARDFHLEGGVLLVEDKVVAFSFGEKLNETTFVTHCEKADTSYIGVYQMINQQMAQHIIAPSYLFVNREQDLGLEGLRKAKKSYAPLKMIKKYRYEIP</sequence>
<dbReference type="EMBL" id="CP073355">
    <property type="protein sequence ID" value="URA10134.1"/>
    <property type="molecule type" value="Genomic_DNA"/>
</dbReference>
<dbReference type="PANTHER" id="PTHR41373">
    <property type="entry name" value="DUF2156 DOMAIN-CONTAINING PROTEIN"/>
    <property type="match status" value="1"/>
</dbReference>
<organism evidence="2 3">
    <name type="scientific">Thermospira aquatica</name>
    <dbReference type="NCBI Taxonomy" id="2828656"/>
    <lineage>
        <taxon>Bacteria</taxon>
        <taxon>Pseudomonadati</taxon>
        <taxon>Spirochaetota</taxon>
        <taxon>Spirochaetia</taxon>
        <taxon>Brevinematales</taxon>
        <taxon>Thermospiraceae</taxon>
        <taxon>Thermospira</taxon>
    </lineage>
</organism>
<gene>
    <name evidence="2" type="ORF">KDW03_11740</name>
</gene>
<dbReference type="InterPro" id="IPR016732">
    <property type="entry name" value="UCP018688"/>
</dbReference>
<reference evidence="2" key="1">
    <citation type="submission" date="2021-04" db="EMBL/GenBank/DDBJ databases">
        <authorList>
            <person name="Postec A."/>
        </authorList>
    </citation>
    <scope>NUCLEOTIDE SEQUENCE</scope>
    <source>
        <strain evidence="2">F1F22</strain>
    </source>
</reference>
<dbReference type="InterPro" id="IPR016181">
    <property type="entry name" value="Acyl_CoA_acyltransferase"/>
</dbReference>
<evidence type="ECO:0000259" key="1">
    <source>
        <dbReference type="Pfam" id="PF09924"/>
    </source>
</evidence>
<protein>
    <submittedName>
        <fullName evidence="2">DUF2156 domain-containing protein</fullName>
    </submittedName>
</protein>
<feature type="domain" description="Phosphatidylglycerol lysyltransferase C-terminal" evidence="1">
    <location>
        <begin position="19"/>
        <end position="285"/>
    </location>
</feature>
<evidence type="ECO:0000313" key="2">
    <source>
        <dbReference type="EMBL" id="URA10134.1"/>
    </source>
</evidence>
<dbReference type="RefSeq" id="WP_271435265.1">
    <property type="nucleotide sequence ID" value="NZ_CP073355.1"/>
</dbReference>
<dbReference type="AlphaFoldDB" id="A0AAX3BDK5"/>
<keyword evidence="3" id="KW-1185">Reference proteome</keyword>